<evidence type="ECO:0000313" key="2">
    <source>
        <dbReference type="EMBL" id="AJI02599.1"/>
    </source>
</evidence>
<protein>
    <submittedName>
        <fullName evidence="2">Capsid protein</fullName>
    </submittedName>
</protein>
<evidence type="ECO:0000256" key="1">
    <source>
        <dbReference type="SAM" id="MobiDB-lite"/>
    </source>
</evidence>
<feature type="region of interest" description="Disordered" evidence="1">
    <location>
        <begin position="1"/>
        <end position="40"/>
    </location>
</feature>
<accession>A0A0B5Z2L6</accession>
<proteinExistence type="predicted"/>
<gene>
    <name evidence="2" type="primary">VP</name>
    <name evidence="2" type="ORF">HB-3_DNV_VP</name>
</gene>
<dbReference type="EMBL" id="KM975734">
    <property type="protein sequence ID" value="AJI02599.1"/>
    <property type="molecule type" value="Genomic_DNA"/>
</dbReference>
<name>A0A0B5Z2L6_9VIRU</name>
<dbReference type="InterPro" id="IPR057723">
    <property type="entry name" value="AdSDV_VP1"/>
</dbReference>
<feature type="compositionally biased region" description="Basic and acidic residues" evidence="1">
    <location>
        <begin position="1"/>
        <end position="14"/>
    </location>
</feature>
<sequence length="356" mass="40634">MADSTTMDHDGEHRGTKRKREAGGSGQGIGKGNSNSVKEGYGPNIQEMIPRNIFNKGNQNVYHIVKQQKYLDFNYVSNQNPYIIPYQTAGFWASMWDQTDIANNNSINIMKALNNIAVGVSWIKGEITFEVYAVTRQRLLTGTTNQTTWDFETSQNMFIADADREPENFNLASAAATGPLAQQTTQTQLFNANNDRYTKYELPQRNKYTREIDFQQLTNNYMWKTVDISATTNFRKLIPMSEGVYTTTNATSHMTELTEQKEAWAGSGKTTEATVFRNRTSYPRMHVAQPQVPDETGNMKFRYQVRMSTKLHLNYHLYPDYMPSTSIEYLKRQTLELPQVTATGGVVTCMPYEMKT</sequence>
<dbReference type="Pfam" id="PF25662">
    <property type="entry name" value="AdSDV_VP1"/>
    <property type="match status" value="1"/>
</dbReference>
<reference evidence="2" key="1">
    <citation type="submission" date="2014-10" db="EMBL/GenBank/DDBJ databases">
        <title>Viral Metagenomic Analysis of Mosquitoes Collected in Hubei Province.</title>
        <authorList>
            <person name="Yuan Z."/>
            <person name="Shi C."/>
        </authorList>
    </citation>
    <scope>NUCLEOTIDE SEQUENCE</scope>
    <source>
        <strain evidence="2">HB-3</strain>
    </source>
</reference>
<organism evidence="2">
    <name type="scientific">Mosquito densovirus HB-3</name>
    <dbReference type="NCBI Taxonomy" id="1607696"/>
    <lineage>
        <taxon>Viruses</taxon>
        <taxon>Monodnaviria</taxon>
        <taxon>Shotokuvirae</taxon>
        <taxon>Cossaviricota</taxon>
        <taxon>Quintoviricetes</taxon>
        <taxon>Piccovirales</taxon>
        <taxon>Parvoviridae</taxon>
        <taxon>Densovirinae</taxon>
        <taxon>Brevidensovirus</taxon>
    </lineage>
</organism>